<keyword evidence="1" id="KW-0812">Transmembrane</keyword>
<protein>
    <submittedName>
        <fullName evidence="2">Uncharacterized protein</fullName>
    </submittedName>
</protein>
<evidence type="ECO:0000313" key="3">
    <source>
        <dbReference type="Proteomes" id="UP000198238"/>
    </source>
</evidence>
<accession>A0A220S1Q5</accession>
<proteinExistence type="predicted"/>
<dbReference type="Proteomes" id="UP000198238">
    <property type="component" value="Chromosome"/>
</dbReference>
<feature type="transmembrane region" description="Helical" evidence="1">
    <location>
        <begin position="39"/>
        <end position="58"/>
    </location>
</feature>
<dbReference type="AlphaFoldDB" id="A0A220S1Q5"/>
<dbReference type="KEGG" id="nei:BG910_06160"/>
<reference evidence="2 3" key="1">
    <citation type="submission" date="2017-06" db="EMBL/GenBank/DDBJ databases">
        <title>Neisseria chenwenguii sp. nov., isolated from the intestinal contents of Tibetan Plateau Pika in Yushu, Qinghai Province, China.</title>
        <authorList>
            <person name="Zhang G."/>
        </authorList>
    </citation>
    <scope>NUCLEOTIDE SEQUENCE [LARGE SCALE GENOMIC DNA]</scope>
    <source>
        <strain evidence="2 3">10023</strain>
    </source>
</reference>
<dbReference type="EMBL" id="CP022278">
    <property type="protein sequence ID" value="ASK27377.1"/>
    <property type="molecule type" value="Genomic_DNA"/>
</dbReference>
<gene>
    <name evidence="2" type="ORF">BG910_06160</name>
</gene>
<keyword evidence="1" id="KW-0472">Membrane</keyword>
<keyword evidence="1" id="KW-1133">Transmembrane helix</keyword>
<organism evidence="2 3">
    <name type="scientific">Neisseria chenwenguii</name>
    <dbReference type="NCBI Taxonomy" id="1853278"/>
    <lineage>
        <taxon>Bacteria</taxon>
        <taxon>Pseudomonadati</taxon>
        <taxon>Pseudomonadota</taxon>
        <taxon>Betaproteobacteria</taxon>
        <taxon>Neisseriales</taxon>
        <taxon>Neisseriaceae</taxon>
        <taxon>Neisseria</taxon>
    </lineage>
</organism>
<name>A0A220S1Q5_9NEIS</name>
<keyword evidence="3" id="KW-1185">Reference proteome</keyword>
<evidence type="ECO:0000256" key="1">
    <source>
        <dbReference type="SAM" id="Phobius"/>
    </source>
</evidence>
<sequence length="59" mass="6798">MRVFIMPAGLVSKKPHSQWGFLFETNGFIMKQTTRKGCFRLKLSTVIEIILMLVLLLSQ</sequence>
<evidence type="ECO:0000313" key="2">
    <source>
        <dbReference type="EMBL" id="ASK27377.1"/>
    </source>
</evidence>